<evidence type="ECO:0000313" key="3">
    <source>
        <dbReference type="Proteomes" id="UP000002279"/>
    </source>
</evidence>
<dbReference type="Pfam" id="PF15340">
    <property type="entry name" value="COPR5"/>
    <property type="match status" value="1"/>
</dbReference>
<reference evidence="2" key="3">
    <citation type="submission" date="2025-09" db="UniProtKB">
        <authorList>
            <consortium name="Ensembl"/>
        </authorList>
    </citation>
    <scope>IDENTIFICATION</scope>
    <source>
        <strain evidence="2">Glennie</strain>
    </source>
</reference>
<dbReference type="RefSeq" id="XP_001518380.3">
    <property type="nucleotide sequence ID" value="XM_001518330.6"/>
</dbReference>
<name>F6SIX2_ORNAN</name>
<dbReference type="GO" id="GO:0042393">
    <property type="term" value="F:histone binding"/>
    <property type="evidence" value="ECO:0000318"/>
    <property type="project" value="GO_Central"/>
</dbReference>
<dbReference type="AlphaFoldDB" id="F6SIX2"/>
<dbReference type="GeneID" id="100088807"/>
<gene>
    <name evidence="2" type="primary">COPRS</name>
</gene>
<dbReference type="KEGG" id="oaa:100088807"/>
<evidence type="ECO:0000256" key="1">
    <source>
        <dbReference type="SAM" id="MobiDB-lite"/>
    </source>
</evidence>
<sequence length="176" mass="19680">MTRLPSPCSIHYAYCSLFSSHPQVMPAPGHGRPQEEDENEKGPRWRPSLEFLSRGAQGSPDCNQSDGEASAASSPGEDDDDYDSDLKNWEVEEGQGDGSPATEQRAQSPLKEDWDAELNPYDAEDIHRTGSPENRWVPRIPIGDLIYDPSWHHPAPLTPHYTKMVFETGQFDDAED</sequence>
<dbReference type="GeneTree" id="ENSGT00390000007384"/>
<dbReference type="InParanoid" id="F6SIX2"/>
<evidence type="ECO:0000313" key="2">
    <source>
        <dbReference type="Ensembl" id="ENSOANP00000004386.3"/>
    </source>
</evidence>
<dbReference type="Bgee" id="ENSOANG00000002757">
    <property type="expression patterns" value="Expressed in heart and 7 other cell types or tissues"/>
</dbReference>
<dbReference type="OrthoDB" id="9451728at2759"/>
<reference evidence="2 3" key="1">
    <citation type="journal article" date="2008" name="Nature">
        <title>Genome analysis of the platypus reveals unique signatures of evolution.</title>
        <authorList>
            <person name="Warren W.C."/>
            <person name="Hillier L.W."/>
            <person name="Marshall Graves J.A."/>
            <person name="Birney E."/>
            <person name="Ponting C.P."/>
            <person name="Grutzner F."/>
            <person name="Belov K."/>
            <person name="Miller W."/>
            <person name="Clarke L."/>
            <person name="Chinwalla A.T."/>
            <person name="Yang S.P."/>
            <person name="Heger A."/>
            <person name="Locke D.P."/>
            <person name="Miethke P."/>
            <person name="Waters P.D."/>
            <person name="Veyrunes F."/>
            <person name="Fulton L."/>
            <person name="Fulton B."/>
            <person name="Graves T."/>
            <person name="Wallis J."/>
            <person name="Puente X.S."/>
            <person name="Lopez-Otin C."/>
            <person name="Ordonez G.R."/>
            <person name="Eichler E.E."/>
            <person name="Chen L."/>
            <person name="Cheng Z."/>
            <person name="Deakin J.E."/>
            <person name="Alsop A."/>
            <person name="Thompson K."/>
            <person name="Kirby P."/>
            <person name="Papenfuss A.T."/>
            <person name="Wakefield M.J."/>
            <person name="Olender T."/>
            <person name="Lancet D."/>
            <person name="Huttley G.A."/>
            <person name="Smit A.F."/>
            <person name="Pask A."/>
            <person name="Temple-Smith P."/>
            <person name="Batzer M.A."/>
            <person name="Walker J.A."/>
            <person name="Konkel M.K."/>
            <person name="Harris R.S."/>
            <person name="Whittington C.M."/>
            <person name="Wong E.S."/>
            <person name="Gemmell N.J."/>
            <person name="Buschiazzo E."/>
            <person name="Vargas Jentzsch I.M."/>
            <person name="Merkel A."/>
            <person name="Schmitz J."/>
            <person name="Zemann A."/>
            <person name="Churakov G."/>
            <person name="Kriegs J.O."/>
            <person name="Brosius J."/>
            <person name="Murchison E.P."/>
            <person name="Sachidanandam R."/>
            <person name="Smith C."/>
            <person name="Hannon G.J."/>
            <person name="Tsend-Ayush E."/>
            <person name="McMillan D."/>
            <person name="Attenborough R."/>
            <person name="Rens W."/>
            <person name="Ferguson-Smith M."/>
            <person name="Lefevre C.M."/>
            <person name="Sharp J.A."/>
            <person name="Nicholas K.R."/>
            <person name="Ray D.A."/>
            <person name="Kube M."/>
            <person name="Reinhardt R."/>
            <person name="Pringle T.H."/>
            <person name="Taylor J."/>
            <person name="Jones R.C."/>
            <person name="Nixon B."/>
            <person name="Dacheux J.L."/>
            <person name="Niwa H."/>
            <person name="Sekita Y."/>
            <person name="Huang X."/>
            <person name="Stark A."/>
            <person name="Kheradpour P."/>
            <person name="Kellis M."/>
            <person name="Flicek P."/>
            <person name="Chen Y."/>
            <person name="Webber C."/>
            <person name="Hardison R."/>
            <person name="Nelson J."/>
            <person name="Hallsworth-Pepin K."/>
            <person name="Delehaunty K."/>
            <person name="Markovic C."/>
            <person name="Minx P."/>
            <person name="Feng Y."/>
            <person name="Kremitzki C."/>
            <person name="Mitreva M."/>
            <person name="Glasscock J."/>
            <person name="Wylie T."/>
            <person name="Wohldmann P."/>
            <person name="Thiru P."/>
            <person name="Nhan M.N."/>
            <person name="Pohl C.S."/>
            <person name="Smith S.M."/>
            <person name="Hou S."/>
            <person name="Nefedov M."/>
            <person name="de Jong P.J."/>
            <person name="Renfree M.B."/>
            <person name="Mardis E.R."/>
            <person name="Wilson R.K."/>
        </authorList>
    </citation>
    <scope>NUCLEOTIDE SEQUENCE [LARGE SCALE GENOMIC DNA]</scope>
    <source>
        <strain evidence="2 3">Glennie</strain>
    </source>
</reference>
<dbReference type="GO" id="GO:0005634">
    <property type="term" value="C:nucleus"/>
    <property type="evidence" value="ECO:0000318"/>
    <property type="project" value="GO_Central"/>
</dbReference>
<dbReference type="HOGENOM" id="CLU_126074_0_0_1"/>
<reference evidence="2" key="2">
    <citation type="submission" date="2025-08" db="UniProtKB">
        <authorList>
            <consortium name="Ensembl"/>
        </authorList>
    </citation>
    <scope>IDENTIFICATION</scope>
    <source>
        <strain evidence="2">Glennie</strain>
    </source>
</reference>
<organism evidence="2 3">
    <name type="scientific">Ornithorhynchus anatinus</name>
    <name type="common">Duckbill platypus</name>
    <dbReference type="NCBI Taxonomy" id="9258"/>
    <lineage>
        <taxon>Eukaryota</taxon>
        <taxon>Metazoa</taxon>
        <taxon>Chordata</taxon>
        <taxon>Craniata</taxon>
        <taxon>Vertebrata</taxon>
        <taxon>Euteleostomi</taxon>
        <taxon>Mammalia</taxon>
        <taxon>Monotremata</taxon>
        <taxon>Ornithorhynchidae</taxon>
        <taxon>Ornithorhynchus</taxon>
    </lineage>
</organism>
<protein>
    <submittedName>
        <fullName evidence="2">Coordinator of PRMT5 and differentiation stimulator</fullName>
    </submittedName>
</protein>
<accession>F6SIX2</accession>
<dbReference type="PANTHER" id="PTHR36461:SF1">
    <property type="entry name" value="COORDINATOR OF PRMT5 AND DIFFERENTIATION STIMULATOR"/>
    <property type="match status" value="1"/>
</dbReference>
<dbReference type="FunCoup" id="F6SIX2">
    <property type="interactions" value="870"/>
</dbReference>
<dbReference type="Proteomes" id="UP000002279">
    <property type="component" value="Chromosome 15"/>
</dbReference>
<dbReference type="Ensembl" id="ENSOANT00000004387.3">
    <property type="protein sequence ID" value="ENSOANP00000004386.3"/>
    <property type="gene ID" value="ENSOANG00000002757.3"/>
</dbReference>
<dbReference type="STRING" id="9258.ENSOANP00000004386"/>
<feature type="region of interest" description="Disordered" evidence="1">
    <location>
        <begin position="21"/>
        <end position="113"/>
    </location>
</feature>
<keyword evidence="3" id="KW-1185">Reference proteome</keyword>
<dbReference type="CTD" id="55352"/>
<dbReference type="PANTHER" id="PTHR36461">
    <property type="entry name" value="COORDINATOR OF PRMT5 AND DIFFERENTIATION STIMULATOR"/>
    <property type="match status" value="1"/>
</dbReference>
<dbReference type="eggNOG" id="ENOG502ST7I">
    <property type="taxonomic scope" value="Eukaryota"/>
</dbReference>
<dbReference type="InterPro" id="IPR029289">
    <property type="entry name" value="COPR5"/>
</dbReference>
<dbReference type="OMA" id="IPTHGED"/>
<feature type="compositionally biased region" description="Polar residues" evidence="1">
    <location>
        <begin position="60"/>
        <end position="73"/>
    </location>
</feature>
<proteinExistence type="predicted"/>